<evidence type="ECO:0000256" key="1">
    <source>
        <dbReference type="SAM" id="Phobius"/>
    </source>
</evidence>
<accession>A0ABR4I605</accession>
<gene>
    <name evidence="2" type="ORF">BJX63DRAFT_7614</name>
</gene>
<keyword evidence="1" id="KW-0472">Membrane</keyword>
<keyword evidence="1" id="KW-0812">Transmembrane</keyword>
<keyword evidence="3" id="KW-1185">Reference proteome</keyword>
<dbReference type="Proteomes" id="UP001610334">
    <property type="component" value="Unassembled WGS sequence"/>
</dbReference>
<dbReference type="EMBL" id="JBFXLT010000001">
    <property type="protein sequence ID" value="KAL2823125.1"/>
    <property type="molecule type" value="Genomic_DNA"/>
</dbReference>
<evidence type="ECO:0000313" key="3">
    <source>
        <dbReference type="Proteomes" id="UP001610334"/>
    </source>
</evidence>
<comment type="caution">
    <text evidence="2">The sequence shown here is derived from an EMBL/GenBank/DDBJ whole genome shotgun (WGS) entry which is preliminary data.</text>
</comment>
<proteinExistence type="predicted"/>
<organism evidence="2 3">
    <name type="scientific">Aspergillus granulosus</name>
    <dbReference type="NCBI Taxonomy" id="176169"/>
    <lineage>
        <taxon>Eukaryota</taxon>
        <taxon>Fungi</taxon>
        <taxon>Dikarya</taxon>
        <taxon>Ascomycota</taxon>
        <taxon>Pezizomycotina</taxon>
        <taxon>Eurotiomycetes</taxon>
        <taxon>Eurotiomycetidae</taxon>
        <taxon>Eurotiales</taxon>
        <taxon>Aspergillaceae</taxon>
        <taxon>Aspergillus</taxon>
        <taxon>Aspergillus subgen. Nidulantes</taxon>
    </lineage>
</organism>
<name>A0ABR4I605_9EURO</name>
<protein>
    <submittedName>
        <fullName evidence="2">Uncharacterized protein</fullName>
    </submittedName>
</protein>
<reference evidence="2 3" key="1">
    <citation type="submission" date="2024-07" db="EMBL/GenBank/DDBJ databases">
        <title>Section-level genome sequencing and comparative genomics of Aspergillus sections Usti and Cavernicolus.</title>
        <authorList>
            <consortium name="Lawrence Berkeley National Laboratory"/>
            <person name="Nybo J.L."/>
            <person name="Vesth T.C."/>
            <person name="Theobald S."/>
            <person name="Frisvad J.C."/>
            <person name="Larsen T.O."/>
            <person name="Kjaerboelling I."/>
            <person name="Rothschild-Mancinelli K."/>
            <person name="Lyhne E.K."/>
            <person name="Kogle M.E."/>
            <person name="Barry K."/>
            <person name="Clum A."/>
            <person name="Na H."/>
            <person name="Ledsgaard L."/>
            <person name="Lin J."/>
            <person name="Lipzen A."/>
            <person name="Kuo A."/>
            <person name="Riley R."/>
            <person name="Mondo S."/>
            <person name="Labutti K."/>
            <person name="Haridas S."/>
            <person name="Pangalinan J."/>
            <person name="Salamov A.A."/>
            <person name="Simmons B.A."/>
            <person name="Magnuson J.K."/>
            <person name="Chen J."/>
            <person name="Drula E."/>
            <person name="Henrissat B."/>
            <person name="Wiebenga A."/>
            <person name="Lubbers R.J."/>
            <person name="Gomes A.C."/>
            <person name="Makela M.R."/>
            <person name="Stajich J."/>
            <person name="Grigoriev I.V."/>
            <person name="Mortensen U.H."/>
            <person name="De Vries R.P."/>
            <person name="Baker S.E."/>
            <person name="Andersen M.R."/>
        </authorList>
    </citation>
    <scope>NUCLEOTIDE SEQUENCE [LARGE SCALE GENOMIC DNA]</scope>
    <source>
        <strain evidence="2 3">CBS 588.65</strain>
    </source>
</reference>
<feature type="transmembrane region" description="Helical" evidence="1">
    <location>
        <begin position="12"/>
        <end position="32"/>
    </location>
</feature>
<keyword evidence="1" id="KW-1133">Transmembrane helix</keyword>
<sequence length="85" mass="9325">MQLKLLHPLESTLFLIYQLPTTTFILLSIRFVDTKIKAQGASICPKPPLSAERRVYSGSETRLSSGRVRPCSSQGCDCVGVGIDK</sequence>
<evidence type="ECO:0000313" key="2">
    <source>
        <dbReference type="EMBL" id="KAL2823125.1"/>
    </source>
</evidence>